<comment type="caution">
    <text evidence="1">The sequence shown here is derived from an EMBL/GenBank/DDBJ whole genome shotgun (WGS) entry which is preliminary data.</text>
</comment>
<name>A0ABP7RBY5_9SPHI</name>
<accession>A0ABP7RBY5</accession>
<evidence type="ECO:0000313" key="2">
    <source>
        <dbReference type="Proteomes" id="UP001500742"/>
    </source>
</evidence>
<dbReference type="Proteomes" id="UP001500742">
    <property type="component" value="Unassembled WGS sequence"/>
</dbReference>
<sequence length="235" mass="26637">MIEKTLKTIHGKLRVKIPTQLNDVNLGQMMAMQAKANLNDIEAISILSGIALAELQQVKDVKDFQVFGDAVLALSYQIKYLYNSDVIPKQISFSLPGSNRPKTIKMIQNLAIEPAGAFMAVREIIAEEVNNHIKQFGEGDWQESFNPSLNTCCQVLAHYFYCKTTGKKYNEYEAEEFITEIKKMRVTEALPIAKHFFTCYPSLSTPKISFWHRLQQLWKSGQVSNPSKNLNTSTP</sequence>
<dbReference type="EMBL" id="BAAAZC010000054">
    <property type="protein sequence ID" value="GAA3994571.1"/>
    <property type="molecule type" value="Genomic_DNA"/>
</dbReference>
<reference evidence="2" key="1">
    <citation type="journal article" date="2019" name="Int. J. Syst. Evol. Microbiol.">
        <title>The Global Catalogue of Microorganisms (GCM) 10K type strain sequencing project: providing services to taxonomists for standard genome sequencing and annotation.</title>
        <authorList>
            <consortium name="The Broad Institute Genomics Platform"/>
            <consortium name="The Broad Institute Genome Sequencing Center for Infectious Disease"/>
            <person name="Wu L."/>
            <person name="Ma J."/>
        </authorList>
    </citation>
    <scope>NUCLEOTIDE SEQUENCE [LARGE SCALE GENOMIC DNA]</scope>
    <source>
        <strain evidence="2">JCM 16601</strain>
    </source>
</reference>
<protein>
    <submittedName>
        <fullName evidence="1">Uncharacterized protein</fullName>
    </submittedName>
</protein>
<dbReference type="RefSeq" id="WP_259095572.1">
    <property type="nucleotide sequence ID" value="NZ_JANTYS010000021.1"/>
</dbReference>
<proteinExistence type="predicted"/>
<organism evidence="1 2">
    <name type="scientific">Mucilaginibacter dorajii</name>
    <dbReference type="NCBI Taxonomy" id="692994"/>
    <lineage>
        <taxon>Bacteria</taxon>
        <taxon>Pseudomonadati</taxon>
        <taxon>Bacteroidota</taxon>
        <taxon>Sphingobacteriia</taxon>
        <taxon>Sphingobacteriales</taxon>
        <taxon>Sphingobacteriaceae</taxon>
        <taxon>Mucilaginibacter</taxon>
    </lineage>
</organism>
<evidence type="ECO:0000313" key="1">
    <source>
        <dbReference type="EMBL" id="GAA3994571.1"/>
    </source>
</evidence>
<keyword evidence="2" id="KW-1185">Reference proteome</keyword>
<gene>
    <name evidence="1" type="ORF">GCM10022210_55940</name>
</gene>